<dbReference type="AlphaFoldDB" id="A0ABD3K0L0"/>
<dbReference type="EMBL" id="JBJKBG010000007">
    <property type="protein sequence ID" value="KAL3731903.1"/>
    <property type="molecule type" value="Genomic_DNA"/>
</dbReference>
<sequence>MTFPRSCLDTGGKTLRATDTVPTLALLTAEIGYCKFHLISIVLEVNKPSREYEHVTYLERLSEQLVGHVDASDLKGSVYKEQDLRHMGACAEG</sequence>
<dbReference type="Proteomes" id="UP001634007">
    <property type="component" value="Unassembled WGS sequence"/>
</dbReference>
<evidence type="ECO:0000313" key="2">
    <source>
        <dbReference type="Proteomes" id="UP001634007"/>
    </source>
</evidence>
<gene>
    <name evidence="1" type="ORF">ACJRO7_028722</name>
</gene>
<protein>
    <submittedName>
        <fullName evidence="1">Uncharacterized protein</fullName>
    </submittedName>
</protein>
<evidence type="ECO:0000313" key="1">
    <source>
        <dbReference type="EMBL" id="KAL3731903.1"/>
    </source>
</evidence>
<keyword evidence="2" id="KW-1185">Reference proteome</keyword>
<name>A0ABD3K0L0_EUCGL</name>
<accession>A0ABD3K0L0</accession>
<organism evidence="1 2">
    <name type="scientific">Eucalyptus globulus</name>
    <name type="common">Tasmanian blue gum</name>
    <dbReference type="NCBI Taxonomy" id="34317"/>
    <lineage>
        <taxon>Eukaryota</taxon>
        <taxon>Viridiplantae</taxon>
        <taxon>Streptophyta</taxon>
        <taxon>Embryophyta</taxon>
        <taxon>Tracheophyta</taxon>
        <taxon>Spermatophyta</taxon>
        <taxon>Magnoliopsida</taxon>
        <taxon>eudicotyledons</taxon>
        <taxon>Gunneridae</taxon>
        <taxon>Pentapetalae</taxon>
        <taxon>rosids</taxon>
        <taxon>malvids</taxon>
        <taxon>Myrtales</taxon>
        <taxon>Myrtaceae</taxon>
        <taxon>Myrtoideae</taxon>
        <taxon>Eucalypteae</taxon>
        <taxon>Eucalyptus</taxon>
    </lineage>
</organism>
<reference evidence="1 2" key="1">
    <citation type="submission" date="2024-11" db="EMBL/GenBank/DDBJ databases">
        <title>Chromosome-level genome assembly of Eucalyptus globulus Labill. provides insights into its genome evolution.</title>
        <authorList>
            <person name="Li X."/>
        </authorList>
    </citation>
    <scope>NUCLEOTIDE SEQUENCE [LARGE SCALE GENOMIC DNA]</scope>
    <source>
        <strain evidence="1">CL2024</strain>
        <tissue evidence="1">Fresh tender leaves</tissue>
    </source>
</reference>
<proteinExistence type="predicted"/>
<comment type="caution">
    <text evidence="1">The sequence shown here is derived from an EMBL/GenBank/DDBJ whole genome shotgun (WGS) entry which is preliminary data.</text>
</comment>